<feature type="transmembrane region" description="Helical" evidence="1">
    <location>
        <begin position="6"/>
        <end position="22"/>
    </location>
</feature>
<gene>
    <name evidence="2" type="ORF">ACD_4C00109G0002</name>
</gene>
<name>K2GUD1_9BACT</name>
<sequence length="90" mass="11571">MIFVKIFYAILMACIWFLLIKYRKNVYEWTWKFVWAETYLWSWWTILVIIMLWLLFIFFSITYPFWTFDKYFWWKNSLENTMNTSDVNWN</sequence>
<dbReference type="EMBL" id="AMFJ01000625">
    <property type="protein sequence ID" value="EKE26950.1"/>
    <property type="molecule type" value="Genomic_DNA"/>
</dbReference>
<keyword evidence="1" id="KW-1133">Transmembrane helix</keyword>
<reference evidence="2" key="1">
    <citation type="journal article" date="2012" name="Science">
        <title>Fermentation, hydrogen, and sulfur metabolism in multiple uncultivated bacterial phyla.</title>
        <authorList>
            <person name="Wrighton K.C."/>
            <person name="Thomas B.C."/>
            <person name="Sharon I."/>
            <person name="Miller C.S."/>
            <person name="Castelle C.J."/>
            <person name="VerBerkmoes N.C."/>
            <person name="Wilkins M.J."/>
            <person name="Hettich R.L."/>
            <person name="Lipton M.S."/>
            <person name="Williams K.H."/>
            <person name="Long P.E."/>
            <person name="Banfield J.F."/>
        </authorList>
    </citation>
    <scope>NUCLEOTIDE SEQUENCE [LARGE SCALE GENOMIC DNA]</scope>
</reference>
<protein>
    <submittedName>
        <fullName evidence="2">Uncharacterized protein</fullName>
    </submittedName>
</protein>
<accession>K2GUD1</accession>
<evidence type="ECO:0000313" key="2">
    <source>
        <dbReference type="EMBL" id="EKE26950.1"/>
    </source>
</evidence>
<evidence type="ECO:0000256" key="1">
    <source>
        <dbReference type="SAM" id="Phobius"/>
    </source>
</evidence>
<proteinExistence type="predicted"/>
<keyword evidence="1" id="KW-0472">Membrane</keyword>
<organism evidence="2">
    <name type="scientific">uncultured bacterium</name>
    <name type="common">gcode 4</name>
    <dbReference type="NCBI Taxonomy" id="1234023"/>
    <lineage>
        <taxon>Bacteria</taxon>
        <taxon>environmental samples</taxon>
    </lineage>
</organism>
<feature type="transmembrane region" description="Helical" evidence="1">
    <location>
        <begin position="43"/>
        <end position="66"/>
    </location>
</feature>
<comment type="caution">
    <text evidence="2">The sequence shown here is derived from an EMBL/GenBank/DDBJ whole genome shotgun (WGS) entry which is preliminary data.</text>
</comment>
<keyword evidence="1" id="KW-0812">Transmembrane</keyword>
<dbReference type="AlphaFoldDB" id="K2GUD1"/>